<feature type="region of interest" description="Disordered" evidence="6">
    <location>
        <begin position="13"/>
        <end position="51"/>
    </location>
</feature>
<dbReference type="GO" id="GO:0005801">
    <property type="term" value="C:cis-Golgi network"/>
    <property type="evidence" value="ECO:0007669"/>
    <property type="project" value="TreeGrafter"/>
</dbReference>
<dbReference type="GeneTree" id="ENSGT00730000110871"/>
<evidence type="ECO:0000313" key="7">
    <source>
        <dbReference type="Ensembl" id="ENSSVLP00005014437.1"/>
    </source>
</evidence>
<dbReference type="GO" id="GO:0015459">
    <property type="term" value="F:potassium channel regulator activity"/>
    <property type="evidence" value="ECO:0007669"/>
    <property type="project" value="TreeGrafter"/>
</dbReference>
<dbReference type="GO" id="GO:0005813">
    <property type="term" value="C:centrosome"/>
    <property type="evidence" value="ECO:0007669"/>
    <property type="project" value="UniProtKB-SubCell"/>
</dbReference>
<dbReference type="Proteomes" id="UP000694564">
    <property type="component" value="Chromosome 8"/>
</dbReference>
<accession>A0A8D2JE81</accession>
<dbReference type="PANTHER" id="PTHR44981:SF1">
    <property type="entry name" value="A-KINASE ANCHOR PROTEIN 9"/>
    <property type="match status" value="1"/>
</dbReference>
<dbReference type="GO" id="GO:0007165">
    <property type="term" value="P:signal transduction"/>
    <property type="evidence" value="ECO:0007669"/>
    <property type="project" value="InterPro"/>
</dbReference>
<evidence type="ECO:0000313" key="8">
    <source>
        <dbReference type="Proteomes" id="UP000694564"/>
    </source>
</evidence>
<evidence type="ECO:0008006" key="9">
    <source>
        <dbReference type="Google" id="ProtNLM"/>
    </source>
</evidence>
<dbReference type="GO" id="GO:0034237">
    <property type="term" value="F:protein kinase A regulatory subunit binding"/>
    <property type="evidence" value="ECO:0007669"/>
    <property type="project" value="TreeGrafter"/>
</dbReference>
<dbReference type="GO" id="GO:1903358">
    <property type="term" value="P:regulation of Golgi organization"/>
    <property type="evidence" value="ECO:0007669"/>
    <property type="project" value="TreeGrafter"/>
</dbReference>
<evidence type="ECO:0000256" key="6">
    <source>
        <dbReference type="SAM" id="MobiDB-lite"/>
    </source>
</evidence>
<evidence type="ECO:0000256" key="4">
    <source>
        <dbReference type="ARBA" id="ARBA00023212"/>
    </source>
</evidence>
<keyword evidence="8" id="KW-1185">Reference proteome</keyword>
<comment type="subcellular location">
    <subcellularLocation>
        <location evidence="1">Cytoplasm</location>
        <location evidence="1">Cytoskeleton</location>
        <location evidence="1">Microtubule organizing center</location>
        <location evidence="1">Centrosome</location>
    </subcellularLocation>
</comment>
<keyword evidence="4" id="KW-0206">Cytoskeleton</keyword>
<evidence type="ECO:0000256" key="3">
    <source>
        <dbReference type="ARBA" id="ARBA00023054"/>
    </source>
</evidence>
<dbReference type="GO" id="GO:0097060">
    <property type="term" value="C:synaptic membrane"/>
    <property type="evidence" value="ECO:0007669"/>
    <property type="project" value="TreeGrafter"/>
</dbReference>
<dbReference type="GO" id="GO:0005795">
    <property type="term" value="C:Golgi stack"/>
    <property type="evidence" value="ECO:0007669"/>
    <property type="project" value="TreeGrafter"/>
</dbReference>
<evidence type="ECO:0000256" key="1">
    <source>
        <dbReference type="ARBA" id="ARBA00004300"/>
    </source>
</evidence>
<keyword evidence="3 5" id="KW-0175">Coiled coil</keyword>
<dbReference type="PANTHER" id="PTHR44981">
    <property type="entry name" value="PERICENTRIN-LIKE PROTEIN, ISOFORM F"/>
    <property type="match status" value="1"/>
</dbReference>
<reference evidence="7" key="2">
    <citation type="submission" date="2025-09" db="UniProtKB">
        <authorList>
            <consortium name="Ensembl"/>
        </authorList>
    </citation>
    <scope>IDENTIFICATION</scope>
</reference>
<sequence length="309" mass="35817">MEDEERQRKLAIGRAKLAEFRQRRARLNGQNPHKKPKKKNTSTSKQDVHGLNIDQSQSEAIHINSSQEMESTLTNDSTVMRTLNSGEILKHEQVFSVNMESDTSTTADDYTSEANTCRSLVKTEKPTDLLREEEFGVDNSYSEQGAQYSQTHLELIENELAGKHETEELNRELEEMRATYGTEGLHQLQEFEAAIKERDGIITKLTTNLQQARKEKDETMREFLELTEQSQKLQIQLQHLQASETLRNNTHSSTAADLLQAKQQILTHQQQLEEQDHLLEDYQKKKEDFKMQISFLQEKIKVYEMVCVF</sequence>
<keyword evidence="2" id="KW-0963">Cytoplasm</keyword>
<dbReference type="GO" id="GO:0060307">
    <property type="term" value="P:regulation of ventricular cardiac muscle cell membrane repolarization"/>
    <property type="evidence" value="ECO:0007669"/>
    <property type="project" value="TreeGrafter"/>
</dbReference>
<evidence type="ECO:0000256" key="2">
    <source>
        <dbReference type="ARBA" id="ARBA00022490"/>
    </source>
</evidence>
<organism evidence="7 8">
    <name type="scientific">Sciurus vulgaris</name>
    <name type="common">Eurasian red squirrel</name>
    <dbReference type="NCBI Taxonomy" id="55149"/>
    <lineage>
        <taxon>Eukaryota</taxon>
        <taxon>Metazoa</taxon>
        <taxon>Chordata</taxon>
        <taxon>Craniata</taxon>
        <taxon>Vertebrata</taxon>
        <taxon>Euteleostomi</taxon>
        <taxon>Mammalia</taxon>
        <taxon>Eutheria</taxon>
        <taxon>Euarchontoglires</taxon>
        <taxon>Glires</taxon>
        <taxon>Rodentia</taxon>
        <taxon>Sciuromorpha</taxon>
        <taxon>Sciuridae</taxon>
        <taxon>Sciurinae</taxon>
        <taxon>Sciurini</taxon>
        <taxon>Sciurus</taxon>
    </lineage>
</organism>
<dbReference type="AlphaFoldDB" id="A0A8D2JE81"/>
<dbReference type="GO" id="GO:0051661">
    <property type="term" value="P:maintenance of centrosome location"/>
    <property type="evidence" value="ECO:0007669"/>
    <property type="project" value="TreeGrafter"/>
</dbReference>
<proteinExistence type="predicted"/>
<protein>
    <recommendedName>
        <fullName evidence="9">A-kinase anchor protein 9</fullName>
    </recommendedName>
</protein>
<name>A0A8D2JE81_SCIVU</name>
<evidence type="ECO:0000256" key="5">
    <source>
        <dbReference type="SAM" id="Coils"/>
    </source>
</evidence>
<feature type="coiled-coil region" evidence="5">
    <location>
        <begin position="202"/>
        <end position="299"/>
    </location>
</feature>
<dbReference type="Ensembl" id="ENSSVLT00005015988.1">
    <property type="protein sequence ID" value="ENSSVLP00005014437.1"/>
    <property type="gene ID" value="ENSSVLG00005011448.1"/>
</dbReference>
<dbReference type="InterPro" id="IPR028745">
    <property type="entry name" value="AKAP9/Pericentrin"/>
</dbReference>
<dbReference type="GO" id="GO:0060090">
    <property type="term" value="F:molecular adaptor activity"/>
    <property type="evidence" value="ECO:0007669"/>
    <property type="project" value="InterPro"/>
</dbReference>
<reference evidence="7" key="1">
    <citation type="submission" date="2025-08" db="UniProtKB">
        <authorList>
            <consortium name="Ensembl"/>
        </authorList>
    </citation>
    <scope>IDENTIFICATION</scope>
</reference>